<evidence type="ECO:0000259" key="2">
    <source>
        <dbReference type="Pfam" id="PF03118"/>
    </source>
</evidence>
<dbReference type="InterPro" id="IPR011260">
    <property type="entry name" value="RNAP_asu_C"/>
</dbReference>
<keyword evidence="3" id="KW-0804">Transcription</keyword>
<organism evidence="3 4">
    <name type="scientific">Rhodoferax antarcticus ANT.BR</name>
    <dbReference type="NCBI Taxonomy" id="1111071"/>
    <lineage>
        <taxon>Bacteria</taxon>
        <taxon>Pseudomonadati</taxon>
        <taxon>Pseudomonadota</taxon>
        <taxon>Betaproteobacteria</taxon>
        <taxon>Burkholderiales</taxon>
        <taxon>Comamonadaceae</taxon>
        <taxon>Rhodoferax</taxon>
    </lineage>
</organism>
<keyword evidence="4" id="KW-1185">Reference proteome</keyword>
<comment type="caution">
    <text evidence="3">The sequence shown here is derived from an EMBL/GenBank/DDBJ whole genome shotgun (WGS) entry which is preliminary data.</text>
</comment>
<gene>
    <name evidence="3" type="ORF">BLL52_4140</name>
</gene>
<dbReference type="Gene3D" id="1.10.150.20">
    <property type="entry name" value="5' to 3' exonuclease, C-terminal subdomain"/>
    <property type="match status" value="1"/>
</dbReference>
<dbReference type="Proteomes" id="UP000185911">
    <property type="component" value="Unassembled WGS sequence"/>
</dbReference>
<accession>A0A1Q8Y937</accession>
<dbReference type="AlphaFoldDB" id="A0A1Q8Y937"/>
<dbReference type="EMBL" id="MSYM01000020">
    <property type="protein sequence ID" value="OLP04513.1"/>
    <property type="molecule type" value="Genomic_DNA"/>
</dbReference>
<protein>
    <submittedName>
        <fullName evidence="3">DNA-directed RNA polymerase subunit alpha C terminal domain protein</fullName>
    </submittedName>
</protein>
<dbReference type="SUPFAM" id="SSF47789">
    <property type="entry name" value="C-terminal domain of RNA polymerase alpha subunit"/>
    <property type="match status" value="1"/>
</dbReference>
<feature type="region of interest" description="Disordered" evidence="1">
    <location>
        <begin position="1"/>
        <end position="21"/>
    </location>
</feature>
<feature type="compositionally biased region" description="Basic and acidic residues" evidence="1">
    <location>
        <begin position="7"/>
        <end position="21"/>
    </location>
</feature>
<dbReference type="RefSeq" id="WP_075588200.1">
    <property type="nucleotide sequence ID" value="NZ_MSYM01000020.1"/>
</dbReference>
<dbReference type="GO" id="GO:0000428">
    <property type="term" value="C:DNA-directed RNA polymerase complex"/>
    <property type="evidence" value="ECO:0007669"/>
    <property type="project" value="UniProtKB-KW"/>
</dbReference>
<keyword evidence="3" id="KW-0240">DNA-directed RNA polymerase</keyword>
<sequence length="220" mass="24358">MAVTAKSLREKVDQAARGEDGQYDPRARVSLTVADTLYLANQLDTLSGDDLRPENESRLKREGRKELQSQVKTGMANLRCAIAGQLAKGDIKNLRATYVANALLDVAEEVWWGAHGGPNDAQRVIDATKEMLASMDRLQEMAKWQLVPLLPDDAGQMARPVSSLEISRRAVNILTQEQIVTVADLVQRSLRELEKMPNMGLKSRNEIIEALKLIGLSLAR</sequence>
<dbReference type="GO" id="GO:0006351">
    <property type="term" value="P:DNA-templated transcription"/>
    <property type="evidence" value="ECO:0007669"/>
    <property type="project" value="InterPro"/>
</dbReference>
<evidence type="ECO:0000313" key="3">
    <source>
        <dbReference type="EMBL" id="OLP04513.1"/>
    </source>
</evidence>
<dbReference type="GO" id="GO:0003899">
    <property type="term" value="F:DNA-directed RNA polymerase activity"/>
    <property type="evidence" value="ECO:0007669"/>
    <property type="project" value="InterPro"/>
</dbReference>
<proteinExistence type="predicted"/>
<feature type="domain" description="RNA polymerase alpha subunit C-terminal" evidence="2">
    <location>
        <begin position="156"/>
        <end position="212"/>
    </location>
</feature>
<reference evidence="3 4" key="1">
    <citation type="submission" date="2017-01" db="EMBL/GenBank/DDBJ databases">
        <title>Genome sequence of Rhodoferax antarcticus ANT.BR, a psychrophilic purple nonsulfur bacterium from an Antarctic microbial mat.</title>
        <authorList>
            <person name="Baker J."/>
            <person name="Riester C."/>
            <person name="Skinner B."/>
            <person name="Newell A."/>
            <person name="Swingley W."/>
            <person name="Madigan M."/>
            <person name="Jung D."/>
            <person name="Asao M."/>
            <person name="Chen M."/>
            <person name="Loughlin P."/>
            <person name="Pan H."/>
            <person name="Lin S."/>
            <person name="Li N."/>
            <person name="Shaw J."/>
            <person name="Prado M."/>
            <person name="Sherman C."/>
            <person name="Li X."/>
            <person name="Tang J."/>
            <person name="Blankenship R."/>
            <person name="Zhao T."/>
            <person name="Touchman J."/>
            <person name="Sattley M."/>
        </authorList>
    </citation>
    <scope>NUCLEOTIDE SEQUENCE [LARGE SCALE GENOMIC DNA]</scope>
    <source>
        <strain evidence="3 4">ANT.BR</strain>
    </source>
</reference>
<evidence type="ECO:0000313" key="4">
    <source>
        <dbReference type="Proteomes" id="UP000185911"/>
    </source>
</evidence>
<dbReference type="GO" id="GO:0003677">
    <property type="term" value="F:DNA binding"/>
    <property type="evidence" value="ECO:0007669"/>
    <property type="project" value="InterPro"/>
</dbReference>
<evidence type="ECO:0000256" key="1">
    <source>
        <dbReference type="SAM" id="MobiDB-lite"/>
    </source>
</evidence>
<name>A0A1Q8Y937_9BURK</name>
<dbReference type="Pfam" id="PF03118">
    <property type="entry name" value="RNA_pol_A_CTD"/>
    <property type="match status" value="1"/>
</dbReference>